<evidence type="ECO:0000256" key="1">
    <source>
        <dbReference type="SAM" id="MobiDB-lite"/>
    </source>
</evidence>
<comment type="caution">
    <text evidence="2">The sequence shown here is derived from an EMBL/GenBank/DDBJ whole genome shotgun (WGS) entry which is preliminary data.</text>
</comment>
<gene>
    <name evidence="2" type="ORF">TeGR_g2227</name>
</gene>
<name>A0ABQ6MTC7_9STRA</name>
<evidence type="ECO:0000313" key="2">
    <source>
        <dbReference type="EMBL" id="GMI32305.1"/>
    </source>
</evidence>
<dbReference type="Proteomes" id="UP001165060">
    <property type="component" value="Unassembled WGS sequence"/>
</dbReference>
<reference evidence="2 3" key="1">
    <citation type="journal article" date="2023" name="Commun. Biol.">
        <title>Genome analysis of Parmales, the sister group of diatoms, reveals the evolutionary specialization of diatoms from phago-mixotrophs to photoautotrophs.</title>
        <authorList>
            <person name="Ban H."/>
            <person name="Sato S."/>
            <person name="Yoshikawa S."/>
            <person name="Yamada K."/>
            <person name="Nakamura Y."/>
            <person name="Ichinomiya M."/>
            <person name="Sato N."/>
            <person name="Blanc-Mathieu R."/>
            <person name="Endo H."/>
            <person name="Kuwata A."/>
            <person name="Ogata H."/>
        </authorList>
    </citation>
    <scope>NUCLEOTIDE SEQUENCE [LARGE SCALE GENOMIC DNA]</scope>
</reference>
<feature type="compositionally biased region" description="Basic and acidic residues" evidence="1">
    <location>
        <begin position="1"/>
        <end position="17"/>
    </location>
</feature>
<protein>
    <submittedName>
        <fullName evidence="2">Uncharacterized protein</fullName>
    </submittedName>
</protein>
<proteinExistence type="predicted"/>
<dbReference type="EMBL" id="BRYB01003190">
    <property type="protein sequence ID" value="GMI32305.1"/>
    <property type="molecule type" value="Genomic_DNA"/>
</dbReference>
<feature type="compositionally biased region" description="Basic and acidic residues" evidence="1">
    <location>
        <begin position="34"/>
        <end position="43"/>
    </location>
</feature>
<feature type="region of interest" description="Disordered" evidence="1">
    <location>
        <begin position="1"/>
        <end position="57"/>
    </location>
</feature>
<keyword evidence="3" id="KW-1185">Reference proteome</keyword>
<organism evidence="2 3">
    <name type="scientific">Tetraparma gracilis</name>
    <dbReference type="NCBI Taxonomy" id="2962635"/>
    <lineage>
        <taxon>Eukaryota</taxon>
        <taxon>Sar</taxon>
        <taxon>Stramenopiles</taxon>
        <taxon>Ochrophyta</taxon>
        <taxon>Bolidophyceae</taxon>
        <taxon>Parmales</taxon>
        <taxon>Triparmaceae</taxon>
        <taxon>Tetraparma</taxon>
    </lineage>
</organism>
<accession>A0ABQ6MTC7</accession>
<evidence type="ECO:0000313" key="3">
    <source>
        <dbReference type="Proteomes" id="UP001165060"/>
    </source>
</evidence>
<sequence length="120" mass="13358">MDKKTLRRENESLRQENADLSAKSTSIAVSADGRTLETVRHAGDGGGGASESLRRENADLSAKHAALRKLQRKEKECVEAMQTLMGYTEEHVAEMAELVAEQRWGELEDCVARWEDARGK</sequence>